<dbReference type="Gene3D" id="1.25.40.10">
    <property type="entry name" value="Tetratricopeptide repeat domain"/>
    <property type="match status" value="2"/>
</dbReference>
<sequence length="865" mass="95720">MEFRIMGALEVRDGAEDRTPTAPKHRDLLAMFVLNARRPLTVGRLRALLWPREDGERSDSLVRGYVGQLRRLIGKDVITTVSGTYTLAIEEDQLDVDRFRRLVARGSREDLREALALWRGPVLEDVDPDAGRWVETGLLREELQELRLLALERRVGYELDAGGHREVLAELRRLVARHPLWQGFRGQYMLALYRSGRRVDALNAYSALRDELDDGHAIEPDAELQLLYHRMLHDDVSLHVSAGPPVLLPRDVADFTGRRDLVDRVIGDLVVVHGQAGVGKSALAVHAAWRHRERFPEGILYADLRETTAPAAVLEDFLRWLGCPAQAVPATLERRERLLRTYAANRRLLVLLDNAADESQVRPLLTSCPTVVTSRSTLGGLTDATRVPVGVLEDDDACDLVSRLIGPGRAARPATARLVRLCGGLPIALRVAGSQLAARPAWTVDHLVGLLEDEHGRLDRLRVGDQAVRGVFRLGYDGLPEPARRALRRLGAPSAPDFADWVAVVLGDHAEALVEAGLLETHTIDVAGQVRYRLHDLTRLFAREQLDAEAVQEALSDLVTVAMARVQASRFTLVSGEPPSSPAATTDIRQSVEWLYAERVFLVNLVGDLHDAGLWDGGWRLAHLLAPFLERQRFLHDWRRICETGLEAARRAGSARGVALILRDQGDLHRAERQWELAHDRLRLALGAFLREGAARDVARTRRRLGQVYLEQGKFDEAERSLVKCLAVAENPKDIAEAISALGSVAHRTGRLAEAAERFADAASRLADLGDRHRHADALLELTAVRLAQGLVTDARQAAQRARGIAVRLGDRLLDAHGLLMLARVNLAEGAASRARDLAEEALKIFDGAGDDRGRGEALDVLHRT</sequence>
<dbReference type="PROSITE" id="PS50005">
    <property type="entry name" value="TPR"/>
    <property type="match status" value="1"/>
</dbReference>
<comment type="similarity">
    <text evidence="1">Belongs to the AfsR/DnrI/RedD regulatory family.</text>
</comment>
<keyword evidence="2" id="KW-0805">Transcription regulation</keyword>
<dbReference type="SUPFAM" id="SSF46894">
    <property type="entry name" value="C-terminal effector domain of the bipartite response regulators"/>
    <property type="match status" value="1"/>
</dbReference>
<dbReference type="Pfam" id="PF03704">
    <property type="entry name" value="BTAD"/>
    <property type="match status" value="1"/>
</dbReference>
<feature type="repeat" description="TPR" evidence="5">
    <location>
        <begin position="699"/>
        <end position="732"/>
    </location>
</feature>
<dbReference type="PANTHER" id="PTHR35807">
    <property type="entry name" value="TRANSCRIPTIONAL REGULATOR REDD-RELATED"/>
    <property type="match status" value="1"/>
</dbReference>
<dbReference type="InterPro" id="IPR016032">
    <property type="entry name" value="Sig_transdc_resp-reg_C-effctor"/>
</dbReference>
<dbReference type="CDD" id="cd15831">
    <property type="entry name" value="BTAD"/>
    <property type="match status" value="1"/>
</dbReference>
<dbReference type="GO" id="GO:0043531">
    <property type="term" value="F:ADP binding"/>
    <property type="evidence" value="ECO:0007669"/>
    <property type="project" value="InterPro"/>
</dbReference>
<dbReference type="SMART" id="SM01043">
    <property type="entry name" value="BTAD"/>
    <property type="match status" value="1"/>
</dbReference>
<dbReference type="GO" id="GO:0006355">
    <property type="term" value="P:regulation of DNA-templated transcription"/>
    <property type="evidence" value="ECO:0007669"/>
    <property type="project" value="InterPro"/>
</dbReference>
<comment type="caution">
    <text evidence="8">The sequence shown here is derived from an EMBL/GenBank/DDBJ whole genome shotgun (WGS) entry which is preliminary data.</text>
</comment>
<evidence type="ECO:0000256" key="4">
    <source>
        <dbReference type="ARBA" id="ARBA00023163"/>
    </source>
</evidence>
<dbReference type="SMART" id="SM00028">
    <property type="entry name" value="TPR"/>
    <property type="match status" value="2"/>
</dbReference>
<organism evidence="8 9">
    <name type="scientific">Streptosporangium minutum</name>
    <dbReference type="NCBI Taxonomy" id="569862"/>
    <lineage>
        <taxon>Bacteria</taxon>
        <taxon>Bacillati</taxon>
        <taxon>Actinomycetota</taxon>
        <taxon>Actinomycetes</taxon>
        <taxon>Streptosporangiales</taxon>
        <taxon>Streptosporangiaceae</taxon>
        <taxon>Streptosporangium</taxon>
    </lineage>
</organism>
<dbReference type="GO" id="GO:0000160">
    <property type="term" value="P:phosphorelay signal transduction system"/>
    <property type="evidence" value="ECO:0007669"/>
    <property type="project" value="InterPro"/>
</dbReference>
<dbReference type="RefSeq" id="WP_086569146.1">
    <property type="nucleotide sequence ID" value="NZ_NGFP01000017.1"/>
</dbReference>
<evidence type="ECO:0000256" key="5">
    <source>
        <dbReference type="PROSITE-ProRule" id="PRU00339"/>
    </source>
</evidence>
<reference evidence="8 9" key="1">
    <citation type="submission" date="2017-05" db="EMBL/GenBank/DDBJ databases">
        <title>Biotechnological potential of actinobacteria isolated from South African environments.</title>
        <authorList>
            <person name="Le Roes-Hill M."/>
            <person name="Prins A."/>
            <person name="Durrell K.A."/>
        </authorList>
    </citation>
    <scope>NUCLEOTIDE SEQUENCE [LARGE SCALE GENOMIC DNA]</scope>
    <source>
        <strain evidence="8">M26</strain>
    </source>
</reference>
<proteinExistence type="inferred from homology"/>
<evidence type="ECO:0000313" key="8">
    <source>
        <dbReference type="EMBL" id="OUC98716.1"/>
    </source>
</evidence>
<evidence type="ECO:0000259" key="7">
    <source>
        <dbReference type="PROSITE" id="PS51755"/>
    </source>
</evidence>
<dbReference type="InterPro" id="IPR036388">
    <property type="entry name" value="WH-like_DNA-bd_sf"/>
</dbReference>
<dbReference type="EMBL" id="NGFP01000017">
    <property type="protein sequence ID" value="OUC98716.1"/>
    <property type="molecule type" value="Genomic_DNA"/>
</dbReference>
<keyword evidence="3 6" id="KW-0238">DNA-binding</keyword>
<dbReference type="PRINTS" id="PR00364">
    <property type="entry name" value="DISEASERSIST"/>
</dbReference>
<dbReference type="SUPFAM" id="SSF52540">
    <property type="entry name" value="P-loop containing nucleoside triphosphate hydrolases"/>
    <property type="match status" value="1"/>
</dbReference>
<dbReference type="Proteomes" id="UP000194761">
    <property type="component" value="Unassembled WGS sequence"/>
</dbReference>
<accession>A0A2C9ZP38</accession>
<feature type="DNA-binding region" description="OmpR/PhoB-type" evidence="6">
    <location>
        <begin position="1"/>
        <end position="90"/>
    </location>
</feature>
<dbReference type="InterPro" id="IPR019734">
    <property type="entry name" value="TPR_rpt"/>
</dbReference>
<dbReference type="Gene3D" id="3.40.50.300">
    <property type="entry name" value="P-loop containing nucleotide triphosphate hydrolases"/>
    <property type="match status" value="1"/>
</dbReference>
<dbReference type="SUPFAM" id="SSF48452">
    <property type="entry name" value="TPR-like"/>
    <property type="match status" value="3"/>
</dbReference>
<dbReference type="Pfam" id="PF00486">
    <property type="entry name" value="Trans_reg_C"/>
    <property type="match status" value="1"/>
</dbReference>
<dbReference type="AlphaFoldDB" id="A0A2C9ZP38"/>
<keyword evidence="5" id="KW-0802">TPR repeat</keyword>
<evidence type="ECO:0000256" key="3">
    <source>
        <dbReference type="ARBA" id="ARBA00023125"/>
    </source>
</evidence>
<dbReference type="InterPro" id="IPR005158">
    <property type="entry name" value="BTAD"/>
</dbReference>
<dbReference type="GO" id="GO:0003677">
    <property type="term" value="F:DNA binding"/>
    <property type="evidence" value="ECO:0007669"/>
    <property type="project" value="UniProtKB-UniRule"/>
</dbReference>
<dbReference type="SMART" id="SM00862">
    <property type="entry name" value="Trans_reg_C"/>
    <property type="match status" value="1"/>
</dbReference>
<evidence type="ECO:0000256" key="2">
    <source>
        <dbReference type="ARBA" id="ARBA00023015"/>
    </source>
</evidence>
<name>A0A2C9ZP38_9ACTN</name>
<evidence type="ECO:0000256" key="1">
    <source>
        <dbReference type="ARBA" id="ARBA00005820"/>
    </source>
</evidence>
<dbReference type="Gene3D" id="1.10.10.10">
    <property type="entry name" value="Winged helix-like DNA-binding domain superfamily/Winged helix DNA-binding domain"/>
    <property type="match status" value="1"/>
</dbReference>
<dbReference type="InterPro" id="IPR027417">
    <property type="entry name" value="P-loop_NTPase"/>
</dbReference>
<evidence type="ECO:0000256" key="6">
    <source>
        <dbReference type="PROSITE-ProRule" id="PRU01091"/>
    </source>
</evidence>
<protein>
    <recommendedName>
        <fullName evidence="7">OmpR/PhoB-type domain-containing protein</fullName>
    </recommendedName>
</protein>
<dbReference type="Pfam" id="PF13424">
    <property type="entry name" value="TPR_12"/>
    <property type="match status" value="1"/>
</dbReference>
<dbReference type="PROSITE" id="PS51755">
    <property type="entry name" value="OMPR_PHOB"/>
    <property type="match status" value="1"/>
</dbReference>
<gene>
    <name evidence="8" type="ORF">CA984_06240</name>
</gene>
<dbReference type="InterPro" id="IPR011990">
    <property type="entry name" value="TPR-like_helical_dom_sf"/>
</dbReference>
<dbReference type="InterPro" id="IPR001867">
    <property type="entry name" value="OmpR/PhoB-type_DNA-bd"/>
</dbReference>
<dbReference type="PANTHER" id="PTHR35807:SF1">
    <property type="entry name" value="TRANSCRIPTIONAL REGULATOR REDD"/>
    <property type="match status" value="1"/>
</dbReference>
<keyword evidence="9" id="KW-1185">Reference proteome</keyword>
<evidence type="ECO:0000313" key="9">
    <source>
        <dbReference type="Proteomes" id="UP000194761"/>
    </source>
</evidence>
<keyword evidence="4" id="KW-0804">Transcription</keyword>
<feature type="domain" description="OmpR/PhoB-type" evidence="7">
    <location>
        <begin position="1"/>
        <end position="90"/>
    </location>
</feature>
<dbReference type="InterPro" id="IPR051677">
    <property type="entry name" value="AfsR-DnrI-RedD_regulator"/>
</dbReference>